<evidence type="ECO:0000313" key="2">
    <source>
        <dbReference type="EMBL" id="MBD5805856.1"/>
    </source>
</evidence>
<dbReference type="InterPro" id="IPR018060">
    <property type="entry name" value="HTH_AraC"/>
</dbReference>
<accession>A0ABR8P4E8</accession>
<protein>
    <recommendedName>
        <fullName evidence="1">HTH araC/xylS-type domain-containing protein</fullName>
    </recommendedName>
</protein>
<comment type="caution">
    <text evidence="2">The sequence shown here is derived from an EMBL/GenBank/DDBJ whole genome shotgun (WGS) entry which is preliminary data.</text>
</comment>
<evidence type="ECO:0000313" key="3">
    <source>
        <dbReference type="Proteomes" id="UP000704341"/>
    </source>
</evidence>
<dbReference type="PROSITE" id="PS01124">
    <property type="entry name" value="HTH_ARAC_FAMILY_2"/>
    <property type="match status" value="1"/>
</dbReference>
<keyword evidence="3" id="KW-1185">Reference proteome</keyword>
<feature type="domain" description="HTH araC/xylS-type" evidence="1">
    <location>
        <begin position="1"/>
        <end position="36"/>
    </location>
</feature>
<sequence length="36" mass="4091">MKHLLLTIKKSITQIGVLIVLPNTAYFTSLFKQSWG</sequence>
<gene>
    <name evidence="2" type="ORF">DTK66_01810</name>
</gene>
<dbReference type="EMBL" id="QORN01000006">
    <property type="protein sequence ID" value="MBD5805856.1"/>
    <property type="molecule type" value="Genomic_DNA"/>
</dbReference>
<dbReference type="Proteomes" id="UP000704341">
    <property type="component" value="Unassembled WGS sequence"/>
</dbReference>
<organism evidence="2 3">
    <name type="scientific">Limosilactobacillus walteri</name>
    <dbReference type="NCBI Taxonomy" id="2268022"/>
    <lineage>
        <taxon>Bacteria</taxon>
        <taxon>Bacillati</taxon>
        <taxon>Bacillota</taxon>
        <taxon>Bacilli</taxon>
        <taxon>Lactobacillales</taxon>
        <taxon>Lactobacillaceae</taxon>
        <taxon>Limosilactobacillus</taxon>
    </lineage>
</organism>
<name>A0ABR8P4E8_9LACO</name>
<reference evidence="2 3" key="1">
    <citation type="submission" date="2018-07" db="EMBL/GenBank/DDBJ databases">
        <title>Phylogenomic Insights into understanding Host Adaptation of Lactobacillus reuteri by a novel species, Lactobacillus spp. M31.</title>
        <authorList>
            <person name="Sharma S."/>
            <person name="Patil P."/>
            <person name="Korpole S."/>
            <person name="Patil P.B."/>
        </authorList>
    </citation>
    <scope>NUCLEOTIDE SEQUENCE [LARGE SCALE GENOMIC DNA]</scope>
    <source>
        <strain evidence="2 3">M31</strain>
    </source>
</reference>
<evidence type="ECO:0000259" key="1">
    <source>
        <dbReference type="PROSITE" id="PS01124"/>
    </source>
</evidence>
<proteinExistence type="predicted"/>